<reference evidence="2" key="1">
    <citation type="submission" date="2020-10" db="EMBL/GenBank/DDBJ databases">
        <authorList>
            <person name="Gilroy R."/>
        </authorList>
    </citation>
    <scope>NUCLEOTIDE SEQUENCE</scope>
    <source>
        <strain evidence="2">CHK33-4379</strain>
    </source>
</reference>
<protein>
    <submittedName>
        <fullName evidence="2">FkbM family methyltransferase</fullName>
    </submittedName>
</protein>
<dbReference type="InterPro" id="IPR029063">
    <property type="entry name" value="SAM-dependent_MTases_sf"/>
</dbReference>
<dbReference type="SUPFAM" id="SSF53335">
    <property type="entry name" value="S-adenosyl-L-methionine-dependent methyltransferases"/>
    <property type="match status" value="1"/>
</dbReference>
<dbReference type="InterPro" id="IPR006342">
    <property type="entry name" value="FkbM_mtfrase"/>
</dbReference>
<evidence type="ECO:0000313" key="2">
    <source>
        <dbReference type="EMBL" id="HIT58957.1"/>
    </source>
</evidence>
<organism evidence="2 3">
    <name type="scientific">Candidatus Faeciplasma pullistercoris</name>
    <dbReference type="NCBI Taxonomy" id="2840800"/>
    <lineage>
        <taxon>Bacteria</taxon>
        <taxon>Bacillati</taxon>
        <taxon>Bacillota</taxon>
        <taxon>Clostridia</taxon>
        <taxon>Eubacteriales</taxon>
        <taxon>Oscillospiraceae</taxon>
        <taxon>Oscillospiraceae incertae sedis</taxon>
        <taxon>Candidatus Faeciplasma</taxon>
    </lineage>
</organism>
<dbReference type="EMBL" id="DVLL01000017">
    <property type="protein sequence ID" value="HIT58957.1"/>
    <property type="molecule type" value="Genomic_DNA"/>
</dbReference>
<evidence type="ECO:0000313" key="3">
    <source>
        <dbReference type="Proteomes" id="UP000824136"/>
    </source>
</evidence>
<dbReference type="Gene3D" id="3.40.50.150">
    <property type="entry name" value="Vaccinia Virus protein VP39"/>
    <property type="match status" value="1"/>
</dbReference>
<feature type="domain" description="Methyltransferase FkbM" evidence="1">
    <location>
        <begin position="186"/>
        <end position="315"/>
    </location>
</feature>
<dbReference type="NCBIfam" id="TIGR01444">
    <property type="entry name" value="fkbM_fam"/>
    <property type="match status" value="1"/>
</dbReference>
<keyword evidence="2" id="KW-0489">Methyltransferase</keyword>
<dbReference type="Proteomes" id="UP000824136">
    <property type="component" value="Unassembled WGS sequence"/>
</dbReference>
<reference evidence="2" key="2">
    <citation type="journal article" date="2021" name="PeerJ">
        <title>Extensive microbial diversity within the chicken gut microbiome revealed by metagenomics and culture.</title>
        <authorList>
            <person name="Gilroy R."/>
            <person name="Ravi A."/>
            <person name="Getino M."/>
            <person name="Pursley I."/>
            <person name="Horton D.L."/>
            <person name="Alikhan N.F."/>
            <person name="Baker D."/>
            <person name="Gharbi K."/>
            <person name="Hall N."/>
            <person name="Watson M."/>
            <person name="Adriaenssens E.M."/>
            <person name="Foster-Nyarko E."/>
            <person name="Jarju S."/>
            <person name="Secka A."/>
            <person name="Antonio M."/>
            <person name="Oren A."/>
            <person name="Chaudhuri R.R."/>
            <person name="La Ragione R."/>
            <person name="Hildebrand F."/>
            <person name="Pallen M.J."/>
        </authorList>
    </citation>
    <scope>NUCLEOTIDE SEQUENCE</scope>
    <source>
        <strain evidence="2">CHK33-4379</strain>
    </source>
</reference>
<accession>A0A9D1KL10</accession>
<gene>
    <name evidence="2" type="ORF">IAC39_04525</name>
</gene>
<name>A0A9D1KL10_9FIRM</name>
<sequence>MFDINYFLGLPSYIDSLRETRLPIFIYGMGDGCLKLLSVFSSYNIPCAGIFASDEFVRDKSFEGHRIHSLGEIESSVDEFIVVLAFGAGYRSLIEKIDDIGSRHTLFVPDMPVVGEGLFTKEYLAGNFESISRVYSLLADEQSKSCYTNLLEYRITGGIRFLKSCESRPGDAMKLLKLSGDEIYCDLGAYTGDTIDEFLNATGGSYRRIYAAEPDPRNFRKLCENTCGLAGFTPINAAIGENDGVITVLKGGGRMIRKSDKGRQVALRSLDSILGGESCTYIKMDVEGSETEAIRGGARTISACQPKLNIALYHRVGDIFELPLLVHSLLPEHKLYIRHFPYYPAWDTNLYAVPD</sequence>
<proteinExistence type="predicted"/>
<dbReference type="PANTHER" id="PTHR34203">
    <property type="entry name" value="METHYLTRANSFERASE, FKBM FAMILY PROTEIN"/>
    <property type="match status" value="1"/>
</dbReference>
<evidence type="ECO:0000259" key="1">
    <source>
        <dbReference type="Pfam" id="PF05050"/>
    </source>
</evidence>
<dbReference type="AlphaFoldDB" id="A0A9D1KL10"/>
<keyword evidence="2" id="KW-0808">Transferase</keyword>
<comment type="caution">
    <text evidence="2">The sequence shown here is derived from an EMBL/GenBank/DDBJ whole genome shotgun (WGS) entry which is preliminary data.</text>
</comment>
<dbReference type="PANTHER" id="PTHR34203:SF15">
    <property type="entry name" value="SLL1173 PROTEIN"/>
    <property type="match status" value="1"/>
</dbReference>
<dbReference type="Pfam" id="PF05050">
    <property type="entry name" value="Methyltransf_21"/>
    <property type="match status" value="1"/>
</dbReference>
<dbReference type="GO" id="GO:0008168">
    <property type="term" value="F:methyltransferase activity"/>
    <property type="evidence" value="ECO:0007669"/>
    <property type="project" value="UniProtKB-KW"/>
</dbReference>
<dbReference type="GO" id="GO:0032259">
    <property type="term" value="P:methylation"/>
    <property type="evidence" value="ECO:0007669"/>
    <property type="project" value="UniProtKB-KW"/>
</dbReference>
<dbReference type="InterPro" id="IPR052514">
    <property type="entry name" value="SAM-dependent_MTase"/>
</dbReference>